<evidence type="ECO:0000313" key="3">
    <source>
        <dbReference type="Proteomes" id="UP001226434"/>
    </source>
</evidence>
<feature type="signal peptide" evidence="1">
    <location>
        <begin position="1"/>
        <end position="20"/>
    </location>
</feature>
<dbReference type="Proteomes" id="UP001226434">
    <property type="component" value="Unassembled WGS sequence"/>
</dbReference>
<proteinExistence type="predicted"/>
<evidence type="ECO:0000313" key="2">
    <source>
        <dbReference type="EMBL" id="MDI3318246.1"/>
    </source>
</evidence>
<dbReference type="EMBL" id="JASBRG010000001">
    <property type="protein sequence ID" value="MDI3318246.1"/>
    <property type="molecule type" value="Genomic_DNA"/>
</dbReference>
<feature type="chain" id="PRO_5045997868" evidence="1">
    <location>
        <begin position="21"/>
        <end position="227"/>
    </location>
</feature>
<gene>
    <name evidence="2" type="ORF">QJ048_00580</name>
</gene>
<organism evidence="2 3">
    <name type="scientific">Pinibacter soli</name>
    <dbReference type="NCBI Taxonomy" id="3044211"/>
    <lineage>
        <taxon>Bacteria</taxon>
        <taxon>Pseudomonadati</taxon>
        <taxon>Bacteroidota</taxon>
        <taxon>Chitinophagia</taxon>
        <taxon>Chitinophagales</taxon>
        <taxon>Chitinophagaceae</taxon>
        <taxon>Pinibacter</taxon>
    </lineage>
</organism>
<dbReference type="RefSeq" id="WP_282332363.1">
    <property type="nucleotide sequence ID" value="NZ_JASBRG010000001.1"/>
</dbReference>
<comment type="caution">
    <text evidence="2">The sequence shown here is derived from an EMBL/GenBank/DDBJ whole genome shotgun (WGS) entry which is preliminary data.</text>
</comment>
<name>A0ABT6R731_9BACT</name>
<sequence length="227" mass="26027">MKNKAICVLLYLVIVAQLSAQSKYDQKGDLSVRWNFPGLIDPLNCNLTMGAEYRFLPHWSFVADAGWIFASPSEGGKVSGYLIRPAARYYPSLRHFFFFEAQFHYKYIQKKGQAWVPHDVQNDIPTYEKYENVRMHASSYSLNLLCGTQLPMRKPGGAKWDRLNRLKFEYYWGVGFHYYDETKPAGIAATDDFLPFPGLSQFALTPQVGITLVYRLVDKSIAKKTSP</sequence>
<keyword evidence="3" id="KW-1185">Reference proteome</keyword>
<accession>A0ABT6R731</accession>
<evidence type="ECO:0000256" key="1">
    <source>
        <dbReference type="SAM" id="SignalP"/>
    </source>
</evidence>
<protein>
    <submittedName>
        <fullName evidence="2">DUF3575 domain-containing protein</fullName>
    </submittedName>
</protein>
<keyword evidence="1" id="KW-0732">Signal</keyword>
<reference evidence="2 3" key="1">
    <citation type="submission" date="2023-05" db="EMBL/GenBank/DDBJ databases">
        <title>Genome sequence of Pinibacter sp. MAH-24.</title>
        <authorList>
            <person name="Huq M.A."/>
        </authorList>
    </citation>
    <scope>NUCLEOTIDE SEQUENCE [LARGE SCALE GENOMIC DNA]</scope>
    <source>
        <strain evidence="2 3">MAH-24</strain>
    </source>
</reference>